<evidence type="ECO:0000259" key="1">
    <source>
        <dbReference type="PROSITE" id="PS50801"/>
    </source>
</evidence>
<proteinExistence type="predicted"/>
<dbReference type="InterPro" id="IPR002645">
    <property type="entry name" value="STAS_dom"/>
</dbReference>
<reference evidence="2 3" key="1">
    <citation type="submission" date="2022-06" db="EMBL/GenBank/DDBJ databases">
        <title>Paraconexibacter antarcticus.</title>
        <authorList>
            <person name="Kim C.S."/>
        </authorList>
    </citation>
    <scope>NUCLEOTIDE SEQUENCE [LARGE SCALE GENOMIC DNA]</scope>
    <source>
        <strain evidence="2 3">02-257</strain>
    </source>
</reference>
<dbReference type="Gene3D" id="3.30.750.24">
    <property type="entry name" value="STAS domain"/>
    <property type="match status" value="1"/>
</dbReference>
<keyword evidence="3" id="KW-1185">Reference proteome</keyword>
<dbReference type="Pfam" id="PF13466">
    <property type="entry name" value="STAS_2"/>
    <property type="match status" value="1"/>
</dbReference>
<dbReference type="PROSITE" id="PS50801">
    <property type="entry name" value="STAS"/>
    <property type="match status" value="1"/>
</dbReference>
<dbReference type="InterPro" id="IPR036513">
    <property type="entry name" value="STAS_dom_sf"/>
</dbReference>
<dbReference type="CDD" id="cd07043">
    <property type="entry name" value="STAS_anti-anti-sigma_factors"/>
    <property type="match status" value="1"/>
</dbReference>
<accession>A0ABY5DPD2</accession>
<protein>
    <submittedName>
        <fullName evidence="2">STAS domain-containing protein</fullName>
    </submittedName>
</protein>
<dbReference type="EMBL" id="CP098502">
    <property type="protein sequence ID" value="UTI63310.1"/>
    <property type="molecule type" value="Genomic_DNA"/>
</dbReference>
<dbReference type="InterPro" id="IPR058548">
    <property type="entry name" value="MlaB-like_STAS"/>
</dbReference>
<dbReference type="RefSeq" id="WP_254570038.1">
    <property type="nucleotide sequence ID" value="NZ_CP098502.1"/>
</dbReference>
<evidence type="ECO:0000313" key="3">
    <source>
        <dbReference type="Proteomes" id="UP001056035"/>
    </source>
</evidence>
<evidence type="ECO:0000313" key="2">
    <source>
        <dbReference type="EMBL" id="UTI63310.1"/>
    </source>
</evidence>
<dbReference type="SUPFAM" id="SSF52091">
    <property type="entry name" value="SpoIIaa-like"/>
    <property type="match status" value="1"/>
</dbReference>
<dbReference type="Proteomes" id="UP001056035">
    <property type="component" value="Chromosome"/>
</dbReference>
<feature type="domain" description="STAS" evidence="1">
    <location>
        <begin position="19"/>
        <end position="112"/>
    </location>
</feature>
<organism evidence="2 3">
    <name type="scientific">Paraconexibacter antarcticus</name>
    <dbReference type="NCBI Taxonomy" id="2949664"/>
    <lineage>
        <taxon>Bacteria</taxon>
        <taxon>Bacillati</taxon>
        <taxon>Actinomycetota</taxon>
        <taxon>Thermoleophilia</taxon>
        <taxon>Solirubrobacterales</taxon>
        <taxon>Paraconexibacteraceae</taxon>
        <taxon>Paraconexibacter</taxon>
    </lineage>
</organism>
<sequence>MTPGEFRTDLETFDARTHVLRCFGALDITSMMVCRQAVMQVTAPCLVLDLRELSFLDSSGIAVLLIAQRRHRGGRLATCVRPGGRVARILALAGLEPALGVSPSIAGAVAALSPADGTPRPADLENPPA</sequence>
<gene>
    <name evidence="2" type="ORF">NBH00_18365</name>
</gene>
<name>A0ABY5DPD2_9ACTN</name>